<proteinExistence type="predicted"/>
<dbReference type="OrthoDB" id="6270897at2759"/>
<reference evidence="4" key="2">
    <citation type="submission" date="2020-01" db="EMBL/GenBank/DDBJ databases">
        <authorList>
            <person name="Korhonen P.K.K."/>
            <person name="Guangxu M.G."/>
            <person name="Wang T.W."/>
            <person name="Stroehlein A.J.S."/>
            <person name="Young N.D."/>
            <person name="Ang C.-S.A."/>
            <person name="Fernando D.W.F."/>
            <person name="Lu H.L."/>
            <person name="Taylor S.T."/>
            <person name="Ehtesham M.E.M."/>
            <person name="Najaraj S.H.N."/>
            <person name="Harsha G.H.G."/>
            <person name="Madugundu A.M."/>
            <person name="Renuse S.R."/>
            <person name="Holt D.H."/>
            <person name="Pandey A.P."/>
            <person name="Papenfuss A.P."/>
            <person name="Gasser R.B.G."/>
            <person name="Fischer K.F."/>
        </authorList>
    </citation>
    <scope>NUCLEOTIDE SEQUENCE</scope>
    <source>
        <strain evidence="4">SSS_KF_BRIS2020</strain>
    </source>
</reference>
<dbReference type="Proteomes" id="UP000070412">
    <property type="component" value="Unassembled WGS sequence"/>
</dbReference>
<dbReference type="SMART" id="SM00252">
    <property type="entry name" value="SH2"/>
    <property type="match status" value="1"/>
</dbReference>
<evidence type="ECO:0000313" key="4">
    <source>
        <dbReference type="EMBL" id="KAF7491849.1"/>
    </source>
</evidence>
<protein>
    <submittedName>
        <fullName evidence="4">Suppressor of cytokine signaling 6</fullName>
    </submittedName>
</protein>
<dbReference type="InterPro" id="IPR000980">
    <property type="entry name" value="SH2"/>
</dbReference>
<evidence type="ECO:0000313" key="6">
    <source>
        <dbReference type="Proteomes" id="UP000070412"/>
    </source>
</evidence>
<dbReference type="Pfam" id="PF00017">
    <property type="entry name" value="SH2"/>
    <property type="match status" value="1"/>
</dbReference>
<keyword evidence="1 2" id="KW-0727">SH2 domain</keyword>
<dbReference type="PANTHER" id="PTHR10155:SF32">
    <property type="entry name" value="LP02169P"/>
    <property type="match status" value="1"/>
</dbReference>
<evidence type="ECO:0000259" key="3">
    <source>
        <dbReference type="PROSITE" id="PS50001"/>
    </source>
</evidence>
<dbReference type="EnsemblMetazoa" id="SSS_4680s_mrna">
    <property type="protein sequence ID" value="KAF7491849.1"/>
    <property type="gene ID" value="SSS_4680"/>
</dbReference>
<dbReference type="PROSITE" id="PS50001">
    <property type="entry name" value="SH2"/>
    <property type="match status" value="1"/>
</dbReference>
<gene>
    <name evidence="4" type="ORF">SSS_4680</name>
</gene>
<dbReference type="InterPro" id="IPR036860">
    <property type="entry name" value="SH2_dom_sf"/>
</dbReference>
<organism evidence="4">
    <name type="scientific">Sarcoptes scabiei</name>
    <name type="common">Itch mite</name>
    <name type="synonym">Acarus scabiei</name>
    <dbReference type="NCBI Taxonomy" id="52283"/>
    <lineage>
        <taxon>Eukaryota</taxon>
        <taxon>Metazoa</taxon>
        <taxon>Ecdysozoa</taxon>
        <taxon>Arthropoda</taxon>
        <taxon>Chelicerata</taxon>
        <taxon>Arachnida</taxon>
        <taxon>Acari</taxon>
        <taxon>Acariformes</taxon>
        <taxon>Sarcoptiformes</taxon>
        <taxon>Astigmata</taxon>
        <taxon>Psoroptidia</taxon>
        <taxon>Sarcoptoidea</taxon>
        <taxon>Sarcoptidae</taxon>
        <taxon>Sarcoptinae</taxon>
        <taxon>Sarcoptes</taxon>
    </lineage>
</organism>
<reference evidence="6" key="1">
    <citation type="journal article" date="2020" name="PLoS Negl. Trop. Dis.">
        <title>High-quality nuclear genome for Sarcoptes scabiei-A critical resource for a neglected parasite.</title>
        <authorList>
            <person name="Korhonen P.K."/>
            <person name="Gasser R.B."/>
            <person name="Ma G."/>
            <person name="Wang T."/>
            <person name="Stroehlein A.J."/>
            <person name="Young N.D."/>
            <person name="Ang C.S."/>
            <person name="Fernando D.D."/>
            <person name="Lu H.C."/>
            <person name="Taylor S."/>
            <person name="Reynolds S.L."/>
            <person name="Mofiz E."/>
            <person name="Najaraj S.H."/>
            <person name="Gowda H."/>
            <person name="Madugundu A."/>
            <person name="Renuse S."/>
            <person name="Holt D."/>
            <person name="Pandey A."/>
            <person name="Papenfuss A.T."/>
            <person name="Fischer K."/>
        </authorList>
    </citation>
    <scope>NUCLEOTIDE SEQUENCE [LARGE SCALE GENOMIC DNA]</scope>
</reference>
<name>A0A834VE60_SARSC</name>
<dbReference type="Gene3D" id="3.30.505.10">
    <property type="entry name" value="SH2 domain"/>
    <property type="match status" value="1"/>
</dbReference>
<dbReference type="GO" id="GO:0046935">
    <property type="term" value="F:1-phosphatidylinositol-3-kinase regulator activity"/>
    <property type="evidence" value="ECO:0007669"/>
    <property type="project" value="TreeGrafter"/>
</dbReference>
<dbReference type="EMBL" id="WVUK01000058">
    <property type="protein sequence ID" value="KAF7491849.1"/>
    <property type="molecule type" value="Genomic_DNA"/>
</dbReference>
<reference evidence="5" key="3">
    <citation type="submission" date="2022-06" db="UniProtKB">
        <authorList>
            <consortium name="EnsemblMetazoa"/>
        </authorList>
    </citation>
    <scope>IDENTIFICATION</scope>
</reference>
<dbReference type="AlphaFoldDB" id="A0A834VE60"/>
<dbReference type="GO" id="GO:0005942">
    <property type="term" value="C:phosphatidylinositol 3-kinase complex"/>
    <property type="evidence" value="ECO:0007669"/>
    <property type="project" value="TreeGrafter"/>
</dbReference>
<dbReference type="SUPFAM" id="SSF55550">
    <property type="entry name" value="SH2 domain"/>
    <property type="match status" value="1"/>
</dbReference>
<evidence type="ECO:0000256" key="2">
    <source>
        <dbReference type="PROSITE-ProRule" id="PRU00191"/>
    </source>
</evidence>
<feature type="domain" description="SH2" evidence="3">
    <location>
        <begin position="155"/>
        <end position="234"/>
    </location>
</feature>
<evidence type="ECO:0000256" key="1">
    <source>
        <dbReference type="ARBA" id="ARBA00022999"/>
    </source>
</evidence>
<keyword evidence="6" id="KW-1185">Reference proteome</keyword>
<sequence>MKSIWFGCLENSRFSSDKNDSKNGKNQSKKWYSLRNMLIKFRKPKITISDPVPLPENVQIPIKIPGVVQARSDHQVDDNENIIPFDEITNEIPVVDSCAIDAETEEQKINDNDRNELDLKRDQVYRNDVEFISNEDLYDDCVQSDQDQNHLNYGWFWGDITRKEAETLLRGQEEGSFLVRSKSDQRFLFSLSFRSNDRTLHTRIEFDQGLFYFYSNSSSQKNEIDGSSSLAELISGAINQNNDENVFFYSRTHRNEVSLHSITLVKPFSRFKYLLDFPYQSDQSKALQYLCKFVIYHSELAQKILEFNSNKISEKLRTFLNQSDLIPNAI</sequence>
<accession>A0A834VE60</accession>
<dbReference type="PANTHER" id="PTHR10155">
    <property type="entry name" value="PHOSPHATIDYLINOSITOL 3-KINASE REGULATORY SUBUNIT"/>
    <property type="match status" value="1"/>
</dbReference>
<dbReference type="GO" id="GO:0046854">
    <property type="term" value="P:phosphatidylinositol phosphate biosynthetic process"/>
    <property type="evidence" value="ECO:0007669"/>
    <property type="project" value="TreeGrafter"/>
</dbReference>
<evidence type="ECO:0000313" key="5">
    <source>
        <dbReference type="EnsemblMetazoa" id="KAF7491849.1"/>
    </source>
</evidence>